<evidence type="ECO:0000256" key="4">
    <source>
        <dbReference type="ARBA" id="ARBA00023027"/>
    </source>
</evidence>
<comment type="function">
    <text evidence="6">Quinone reductase that provides resistance to thiol-specific stress caused by electrophilic quinones.</text>
</comment>
<accession>A0ABW4RZG2</accession>
<organism evidence="8 9">
    <name type="scientific">Halodurantibacterium flavum</name>
    <dbReference type="NCBI Taxonomy" id="1382802"/>
    <lineage>
        <taxon>Bacteria</taxon>
        <taxon>Pseudomonadati</taxon>
        <taxon>Pseudomonadota</taxon>
        <taxon>Alphaproteobacteria</taxon>
        <taxon>Rhodobacterales</taxon>
        <taxon>Paracoccaceae</taxon>
        <taxon>Halodurantibacterium</taxon>
    </lineage>
</organism>
<dbReference type="Gene3D" id="3.40.50.360">
    <property type="match status" value="1"/>
</dbReference>
<dbReference type="HAMAP" id="MF_01216">
    <property type="entry name" value="Azoreductase_type1"/>
    <property type="match status" value="1"/>
</dbReference>
<dbReference type="EC" id="1.6.5.-" evidence="6"/>
<comment type="catalytic activity">
    <reaction evidence="6">
        <text>2 a quinone + NADH + H(+) = 2 a 1,4-benzosemiquinone + NAD(+)</text>
        <dbReference type="Rhea" id="RHEA:65952"/>
        <dbReference type="ChEBI" id="CHEBI:15378"/>
        <dbReference type="ChEBI" id="CHEBI:57540"/>
        <dbReference type="ChEBI" id="CHEBI:57945"/>
        <dbReference type="ChEBI" id="CHEBI:132124"/>
        <dbReference type="ChEBI" id="CHEBI:134225"/>
    </reaction>
</comment>
<comment type="function">
    <text evidence="6">Also exhibits azoreductase activity. Catalyzes the reductive cleavage of the azo bond in aromatic azo compounds to the corresponding amines.</text>
</comment>
<evidence type="ECO:0000256" key="3">
    <source>
        <dbReference type="ARBA" id="ARBA00023002"/>
    </source>
</evidence>
<dbReference type="PANTHER" id="PTHR43741">
    <property type="entry name" value="FMN-DEPENDENT NADH-AZOREDUCTASE 1"/>
    <property type="match status" value="1"/>
</dbReference>
<dbReference type="InterPro" id="IPR003680">
    <property type="entry name" value="Flavodoxin_fold"/>
</dbReference>
<comment type="caution">
    <text evidence="6">Lacks conserved residue(s) required for the propagation of feature annotation.</text>
</comment>
<reference evidence="9" key="1">
    <citation type="journal article" date="2019" name="Int. J. Syst. Evol. Microbiol.">
        <title>The Global Catalogue of Microorganisms (GCM) 10K type strain sequencing project: providing services to taxonomists for standard genome sequencing and annotation.</title>
        <authorList>
            <consortium name="The Broad Institute Genomics Platform"/>
            <consortium name="The Broad Institute Genome Sequencing Center for Infectious Disease"/>
            <person name="Wu L."/>
            <person name="Ma J."/>
        </authorList>
    </citation>
    <scope>NUCLEOTIDE SEQUENCE [LARGE SCALE GENOMIC DNA]</scope>
    <source>
        <strain evidence="9">CGMCC 4.7242</strain>
    </source>
</reference>
<feature type="binding site" evidence="6">
    <location>
        <position position="10"/>
    </location>
    <ligand>
        <name>FMN</name>
        <dbReference type="ChEBI" id="CHEBI:58210"/>
    </ligand>
</feature>
<comment type="caution">
    <text evidence="8">The sequence shown here is derived from an EMBL/GenBank/DDBJ whole genome shotgun (WGS) entry which is preliminary data.</text>
</comment>
<keyword evidence="9" id="KW-1185">Reference proteome</keyword>
<dbReference type="InterPro" id="IPR023048">
    <property type="entry name" value="NADH:quinone_OxRdtase_FMN_depd"/>
</dbReference>
<dbReference type="InterPro" id="IPR029039">
    <property type="entry name" value="Flavoprotein-like_sf"/>
</dbReference>
<gene>
    <name evidence="6" type="primary">azoR</name>
    <name evidence="8" type="ORF">ACFSGJ_00595</name>
</gene>
<comment type="similarity">
    <text evidence="6">Belongs to the azoreductase type 1 family.</text>
</comment>
<dbReference type="EMBL" id="JBHUGH010000001">
    <property type="protein sequence ID" value="MFD1910706.1"/>
    <property type="molecule type" value="Genomic_DNA"/>
</dbReference>
<dbReference type="SUPFAM" id="SSF52218">
    <property type="entry name" value="Flavoproteins"/>
    <property type="match status" value="1"/>
</dbReference>
<dbReference type="PANTHER" id="PTHR43741:SF2">
    <property type="entry name" value="FMN-DEPENDENT NADH:QUINONE OXIDOREDUCTASE"/>
    <property type="match status" value="1"/>
</dbReference>
<evidence type="ECO:0000256" key="2">
    <source>
        <dbReference type="ARBA" id="ARBA00022643"/>
    </source>
</evidence>
<evidence type="ECO:0000256" key="6">
    <source>
        <dbReference type="HAMAP-Rule" id="MF_01216"/>
    </source>
</evidence>
<feature type="domain" description="Flavodoxin-like fold" evidence="7">
    <location>
        <begin position="3"/>
        <end position="196"/>
    </location>
</feature>
<keyword evidence="1 6" id="KW-0285">Flavoprotein</keyword>
<evidence type="ECO:0000256" key="1">
    <source>
        <dbReference type="ARBA" id="ARBA00022630"/>
    </source>
</evidence>
<keyword evidence="3 6" id="KW-0560">Oxidoreductase</keyword>
<comment type="cofactor">
    <cofactor evidence="6">
        <name>FMN</name>
        <dbReference type="ChEBI" id="CHEBI:58210"/>
    </cofactor>
    <text evidence="6">Binds 1 FMN per subunit.</text>
</comment>
<proteinExistence type="inferred from homology"/>
<feature type="binding site" evidence="6">
    <location>
        <begin position="138"/>
        <end position="141"/>
    </location>
    <ligand>
        <name>FMN</name>
        <dbReference type="ChEBI" id="CHEBI:58210"/>
    </ligand>
</feature>
<comment type="subunit">
    <text evidence="6">Homodimer.</text>
</comment>
<name>A0ABW4RZG2_9RHOB</name>
<dbReference type="InterPro" id="IPR050104">
    <property type="entry name" value="FMN-dep_NADH:Q_OxRdtase_AzoR1"/>
</dbReference>
<dbReference type="Proteomes" id="UP001597353">
    <property type="component" value="Unassembled WGS sequence"/>
</dbReference>
<dbReference type="EC" id="1.7.1.17" evidence="6"/>
<keyword evidence="2 6" id="KW-0288">FMN</keyword>
<dbReference type="Pfam" id="PF02525">
    <property type="entry name" value="Flavodoxin_2"/>
    <property type="match status" value="1"/>
</dbReference>
<evidence type="ECO:0000313" key="9">
    <source>
        <dbReference type="Proteomes" id="UP001597353"/>
    </source>
</evidence>
<evidence type="ECO:0000313" key="8">
    <source>
        <dbReference type="EMBL" id="MFD1910706.1"/>
    </source>
</evidence>
<sequence length="208" mass="22708">MRRILVVNSSVSGDTSVSRSLVDYAVKRLLESDPDNIVVQRDLGYGPIPHLTPATVAGIRGVATTPDEMAAQALSDQLIEELRASDVIVFGVPMYNWSVPTSLRAWFDHVLRPRVTFAYGEDGPKGLIGGKRAIVIQTRGGVYTEGPTKPIDFQEPYMRQLLGFIGIKDVAFAHAERIGYGPEARDAGIVTAKSEIDGITARMMSRLH</sequence>
<dbReference type="RefSeq" id="WP_390258566.1">
    <property type="nucleotide sequence ID" value="NZ_JBHUGH010000001.1"/>
</dbReference>
<feature type="binding site" evidence="6">
    <location>
        <begin position="16"/>
        <end position="18"/>
    </location>
    <ligand>
        <name>FMN</name>
        <dbReference type="ChEBI" id="CHEBI:58210"/>
    </ligand>
</feature>
<keyword evidence="4 6" id="KW-0520">NAD</keyword>
<evidence type="ECO:0000256" key="5">
    <source>
        <dbReference type="ARBA" id="ARBA00048542"/>
    </source>
</evidence>
<protein>
    <recommendedName>
        <fullName evidence="6">FMN dependent NADH:quinone oxidoreductase</fullName>
        <ecNumber evidence="6">1.6.5.-</ecNumber>
    </recommendedName>
    <alternativeName>
        <fullName evidence="6">Azo-dye reductase</fullName>
    </alternativeName>
    <alternativeName>
        <fullName evidence="6">FMN-dependent NADH-azo compound oxidoreductase</fullName>
    </alternativeName>
    <alternativeName>
        <fullName evidence="6">FMN-dependent NADH-azoreductase</fullName>
        <ecNumber evidence="6">1.7.1.17</ecNumber>
    </alternativeName>
</protein>
<comment type="catalytic activity">
    <reaction evidence="5">
        <text>N,N-dimethyl-1,4-phenylenediamine + anthranilate + 2 NAD(+) = 2-(4-dimethylaminophenyl)diazenylbenzoate + 2 NADH + 2 H(+)</text>
        <dbReference type="Rhea" id="RHEA:55872"/>
        <dbReference type="ChEBI" id="CHEBI:15378"/>
        <dbReference type="ChEBI" id="CHEBI:15783"/>
        <dbReference type="ChEBI" id="CHEBI:16567"/>
        <dbReference type="ChEBI" id="CHEBI:57540"/>
        <dbReference type="ChEBI" id="CHEBI:57945"/>
        <dbReference type="ChEBI" id="CHEBI:71579"/>
        <dbReference type="EC" id="1.7.1.17"/>
    </reaction>
    <physiologicalReaction direction="right-to-left" evidence="5">
        <dbReference type="Rhea" id="RHEA:55874"/>
    </physiologicalReaction>
</comment>
<evidence type="ECO:0000259" key="7">
    <source>
        <dbReference type="Pfam" id="PF02525"/>
    </source>
</evidence>